<name>A0A0F9DHC2_9ZZZZ</name>
<comment type="caution">
    <text evidence="1">The sequence shown here is derived from an EMBL/GenBank/DDBJ whole genome shotgun (WGS) entry which is preliminary data.</text>
</comment>
<feature type="non-terminal residue" evidence="1">
    <location>
        <position position="1"/>
    </location>
</feature>
<protein>
    <recommendedName>
        <fullName evidence="2">Zinc-binding domain-containing protein</fullName>
    </recommendedName>
</protein>
<dbReference type="EMBL" id="LAZR01041671">
    <property type="protein sequence ID" value="KKL11393.1"/>
    <property type="molecule type" value="Genomic_DNA"/>
</dbReference>
<organism evidence="1">
    <name type="scientific">marine sediment metagenome</name>
    <dbReference type="NCBI Taxonomy" id="412755"/>
    <lineage>
        <taxon>unclassified sequences</taxon>
        <taxon>metagenomes</taxon>
        <taxon>ecological metagenomes</taxon>
    </lineage>
</organism>
<evidence type="ECO:0008006" key="2">
    <source>
        <dbReference type="Google" id="ProtNLM"/>
    </source>
</evidence>
<accession>A0A0F9DHC2</accession>
<sequence length="287" mass="33133">ENSNLKTVNSTGNYLFESKNLSDCFEASKCEDCKYGFSIKLAKDSYDSIGYGYSSELLLECVAVGYAQHIIGSYWVEMDSQDVAYSFAIRNGKYCFGCDGLKGAEYCILNTRYEKEEYERLRERIVEELKAADEYGLFLPPALAPFAYNETVGQDNMPLTKKEALAAGFRWEDELQMTKGKETMVPDDIPDHIKDVPKSITDEVLKCVSCERNYRITPSELRFYQKMIIPVPRKCFYCRHADRLNRRGPMKIFDRTCDMCSKQIKTVYAPDRKEIVYCEQCYQSEIV</sequence>
<dbReference type="AlphaFoldDB" id="A0A0F9DHC2"/>
<proteinExistence type="predicted"/>
<gene>
    <name evidence="1" type="ORF">LCGC14_2546260</name>
</gene>
<evidence type="ECO:0000313" key="1">
    <source>
        <dbReference type="EMBL" id="KKL11393.1"/>
    </source>
</evidence>
<reference evidence="1" key="1">
    <citation type="journal article" date="2015" name="Nature">
        <title>Complex archaea that bridge the gap between prokaryotes and eukaryotes.</title>
        <authorList>
            <person name="Spang A."/>
            <person name="Saw J.H."/>
            <person name="Jorgensen S.L."/>
            <person name="Zaremba-Niedzwiedzka K."/>
            <person name="Martijn J."/>
            <person name="Lind A.E."/>
            <person name="van Eijk R."/>
            <person name="Schleper C."/>
            <person name="Guy L."/>
            <person name="Ettema T.J."/>
        </authorList>
    </citation>
    <scope>NUCLEOTIDE SEQUENCE</scope>
</reference>